<reference evidence="2" key="1">
    <citation type="journal article" date="2018" name="Nat. Microbiol.">
        <title>Leveraging single-cell genomics to expand the fungal tree of life.</title>
        <authorList>
            <person name="Ahrendt S.R."/>
            <person name="Quandt C.A."/>
            <person name="Ciobanu D."/>
            <person name="Clum A."/>
            <person name="Salamov A."/>
            <person name="Andreopoulos B."/>
            <person name="Cheng J.F."/>
            <person name="Woyke T."/>
            <person name="Pelin A."/>
            <person name="Henrissat B."/>
            <person name="Reynolds N.K."/>
            <person name="Benny G.L."/>
            <person name="Smith M.E."/>
            <person name="James T.Y."/>
            <person name="Grigoriev I.V."/>
        </authorList>
    </citation>
    <scope>NUCLEOTIDE SEQUENCE [LARGE SCALE GENOMIC DNA]</scope>
</reference>
<accession>A0A4V1IQG8</accession>
<dbReference type="PANTHER" id="PTHR46586">
    <property type="entry name" value="ANKYRIN REPEAT-CONTAINING PROTEIN"/>
    <property type="match status" value="1"/>
</dbReference>
<evidence type="ECO:0000313" key="1">
    <source>
        <dbReference type="EMBL" id="RKO86507.1"/>
    </source>
</evidence>
<dbReference type="EMBL" id="KZ998137">
    <property type="protein sequence ID" value="RKO86507.1"/>
    <property type="molecule type" value="Genomic_DNA"/>
</dbReference>
<sequence>MPAADPDPDVSVPTPGPEPDIVAAVAGPAQNILVVAAGPAPGRLAVVKVLHEKSPEVVFTEAAINGAAAISLEVVRFLHESRTEGCTRRAMNEAADAPLLDVVRFLHEHRSTWYTTKAMDFAVQHWVYVTDLDRADTDVYRKPDPDRGAKRAAIAQAYKDDARALAGRLEVRDSAELRYDNGNGAERLARFEGKAKRFEEVIVVLATPQGRSPEALVATCFAGCVDIVRLVLGTNPA</sequence>
<dbReference type="OrthoDB" id="194358at2759"/>
<dbReference type="Proteomes" id="UP000269721">
    <property type="component" value="Unassembled WGS sequence"/>
</dbReference>
<evidence type="ECO:0000313" key="2">
    <source>
        <dbReference type="Proteomes" id="UP000269721"/>
    </source>
</evidence>
<proteinExistence type="predicted"/>
<keyword evidence="2" id="KW-1185">Reference proteome</keyword>
<dbReference type="PANTHER" id="PTHR46586:SF3">
    <property type="entry name" value="ANKYRIN REPEAT-CONTAINING PROTEIN"/>
    <property type="match status" value="1"/>
</dbReference>
<gene>
    <name evidence="1" type="ORF">BDK51DRAFT_30854</name>
</gene>
<name>A0A4V1IQG8_9FUNG</name>
<dbReference type="InterPro" id="IPR052050">
    <property type="entry name" value="SecEffector_AnkRepeat"/>
</dbReference>
<dbReference type="AlphaFoldDB" id="A0A4V1IQG8"/>
<protein>
    <submittedName>
        <fullName evidence="1">Uncharacterized protein</fullName>
    </submittedName>
</protein>
<organism evidence="1 2">
    <name type="scientific">Blyttiomyces helicus</name>
    <dbReference type="NCBI Taxonomy" id="388810"/>
    <lineage>
        <taxon>Eukaryota</taxon>
        <taxon>Fungi</taxon>
        <taxon>Fungi incertae sedis</taxon>
        <taxon>Chytridiomycota</taxon>
        <taxon>Chytridiomycota incertae sedis</taxon>
        <taxon>Chytridiomycetes</taxon>
        <taxon>Chytridiomycetes incertae sedis</taxon>
        <taxon>Blyttiomyces</taxon>
    </lineage>
</organism>